<dbReference type="InterPro" id="IPR001199">
    <property type="entry name" value="Cyt_B5-like_heme/steroid-bd"/>
</dbReference>
<dbReference type="EMBL" id="JOSX01000019">
    <property type="protein sequence ID" value="KEK14993.1"/>
    <property type="molecule type" value="Genomic_DNA"/>
</dbReference>
<dbReference type="AlphaFoldDB" id="A0A073JP38"/>
<reference evidence="4" key="2">
    <citation type="journal article" date="2018" name="Genome Announc.">
        <title>Fifty-Six Draft Genome Sequences of 10 Lactobacillus Species from 22 Commercial Dietary Supplements.</title>
        <authorList>
            <person name="Gangiredla J."/>
            <person name="Barnaba T.J."/>
            <person name="Mammel M.K."/>
            <person name="Lacher D.W."/>
            <person name="Elkins C.A."/>
            <person name="Lampel K.A."/>
            <person name="Whitehouse C.A."/>
            <person name="Tartera C."/>
        </authorList>
    </citation>
    <scope>NUCLEOTIDE SEQUENCE</scope>
    <source>
        <strain evidence="4">DS12_10</strain>
    </source>
</reference>
<dbReference type="InterPro" id="IPR036400">
    <property type="entry name" value="Cyt_B5-like_heme/steroid_sf"/>
</dbReference>
<dbReference type="SUPFAM" id="SSF55856">
    <property type="entry name" value="Cytochrome b5-like heme/steroid binding domain"/>
    <property type="match status" value="1"/>
</dbReference>
<feature type="domain" description="Cytochrome b5 heme-binding" evidence="1">
    <location>
        <begin position="6"/>
        <end position="78"/>
    </location>
</feature>
<evidence type="ECO:0000313" key="5">
    <source>
        <dbReference type="Proteomes" id="UP000027731"/>
    </source>
</evidence>
<evidence type="ECO:0000313" key="3">
    <source>
        <dbReference type="EMBL" id="MRG89419.1"/>
    </source>
</evidence>
<gene>
    <name evidence="4" type="ORF">DB325_03455</name>
    <name evidence="3" type="ORF">GIX76_05405</name>
    <name evidence="2" type="ORF">LR3_04990</name>
</gene>
<dbReference type="EMBL" id="QAZN01000004">
    <property type="protein sequence ID" value="PTV04407.1"/>
    <property type="molecule type" value="Genomic_DNA"/>
</dbReference>
<reference evidence="6" key="3">
    <citation type="submission" date="2018-04" db="EMBL/GenBank/DDBJ databases">
        <title>Draft Genome Sequences of 10 Lactobacillus Species from 22 Commercial Probiotic Products.</title>
        <authorList>
            <person name="Gangiredla J."/>
            <person name="Barnaba T.J."/>
            <person name="Mammel M.K."/>
            <person name="Lacher D.W."/>
            <person name="Elkins C.A."/>
            <person name="Lampel K.A."/>
            <person name="Whitehouse C.A."/>
            <person name="Tartera C."/>
        </authorList>
    </citation>
    <scope>NUCLEOTIDE SEQUENCE [LARGE SCALE GENOMIC DNA]</scope>
    <source>
        <strain evidence="6">DS12_10</strain>
    </source>
</reference>
<dbReference type="EMBL" id="WJND01000006">
    <property type="protein sequence ID" value="MRG89419.1"/>
    <property type="molecule type" value="Genomic_DNA"/>
</dbReference>
<dbReference type="SMART" id="SM01117">
    <property type="entry name" value="Cyt-b5"/>
    <property type="match status" value="1"/>
</dbReference>
<evidence type="ECO:0000313" key="4">
    <source>
        <dbReference type="EMBL" id="PTV04407.1"/>
    </source>
</evidence>
<dbReference type="Proteomes" id="UP000244083">
    <property type="component" value="Unassembled WGS sequence"/>
</dbReference>
<protein>
    <submittedName>
        <fullName evidence="2">Cytochrome B5</fullName>
    </submittedName>
</protein>
<dbReference type="PATRIC" id="fig|1598.90.peg.1243"/>
<evidence type="ECO:0000313" key="6">
    <source>
        <dbReference type="Proteomes" id="UP000244083"/>
    </source>
</evidence>
<evidence type="ECO:0000313" key="7">
    <source>
        <dbReference type="Proteomes" id="UP000460207"/>
    </source>
</evidence>
<dbReference type="RefSeq" id="WP_003665103.1">
    <property type="nucleotide sequence ID" value="NZ_JAJGVW010000136.1"/>
</dbReference>
<name>A0A073JP38_LIMRT</name>
<evidence type="ECO:0000313" key="2">
    <source>
        <dbReference type="EMBL" id="KEK14993.1"/>
    </source>
</evidence>
<accession>A0A073JP38</accession>
<dbReference type="Proteomes" id="UP000027731">
    <property type="component" value="Unassembled WGS sequence"/>
</dbReference>
<proteinExistence type="predicted"/>
<sequence>MTNQTFTRDELRKYNGQNGAAAYIAIDGIVYDVTHSPAWKNGIHHGYQAGYDLTDALYKVSPHKDRVLANLPKVGTLVGEE</sequence>
<evidence type="ECO:0000259" key="1">
    <source>
        <dbReference type="SMART" id="SM01117"/>
    </source>
</evidence>
<reference evidence="2 5" key="1">
    <citation type="submission" date="2014-06" db="EMBL/GenBank/DDBJ databases">
        <title>Genetic determinant of reutericyclin biosynthesis of Lactobacillus reuteri.</title>
        <authorList>
            <person name="Lin X."/>
            <person name="Duar R."/>
            <person name="Walter J."/>
            <person name="Gaenzle M."/>
        </authorList>
    </citation>
    <scope>NUCLEOTIDE SEQUENCE [LARGE SCALE GENOMIC DNA]</scope>
    <source>
        <strain evidence="2 5">LTH2584</strain>
    </source>
</reference>
<organism evidence="2 5">
    <name type="scientific">Limosilactobacillus reuteri</name>
    <name type="common">Lactobacillus reuteri</name>
    <dbReference type="NCBI Taxonomy" id="1598"/>
    <lineage>
        <taxon>Bacteria</taxon>
        <taxon>Bacillati</taxon>
        <taxon>Bacillota</taxon>
        <taxon>Bacilli</taxon>
        <taxon>Lactobacillales</taxon>
        <taxon>Lactobacillaceae</taxon>
        <taxon>Limosilactobacillus</taxon>
    </lineage>
</organism>
<dbReference type="Proteomes" id="UP000460207">
    <property type="component" value="Unassembled WGS sequence"/>
</dbReference>
<dbReference type="Pfam" id="PF00173">
    <property type="entry name" value="Cyt-b5"/>
    <property type="match status" value="1"/>
</dbReference>
<reference evidence="3 7" key="4">
    <citation type="submission" date="2019-11" db="EMBL/GenBank/DDBJ databases">
        <title>Draft genome sequence of 12 host-associated Lactobacillus reuteri rodent strains.</title>
        <authorList>
            <person name="Zhang S."/>
            <person name="Ozcam M."/>
            <person name="Van Pijkeren J.P."/>
        </authorList>
    </citation>
    <scope>NUCLEOTIDE SEQUENCE [LARGE SCALE GENOMIC DNA]</scope>
    <source>
        <strain evidence="3 7">N4I</strain>
    </source>
</reference>
<comment type="caution">
    <text evidence="2">The sequence shown here is derived from an EMBL/GenBank/DDBJ whole genome shotgun (WGS) entry which is preliminary data.</text>
</comment>
<dbReference type="Gene3D" id="3.10.120.10">
    <property type="entry name" value="Cytochrome b5-like heme/steroid binding domain"/>
    <property type="match status" value="1"/>
</dbReference>